<dbReference type="EMBL" id="CP002117">
    <property type="protein sequence ID" value="ADN36971.1"/>
    <property type="molecule type" value="Genomic_DNA"/>
</dbReference>
<dbReference type="NCBIfam" id="TIGR02537">
    <property type="entry name" value="arch_flag_Nterm"/>
    <property type="match status" value="1"/>
</dbReference>
<gene>
    <name evidence="3" type="ordered locus">Mpet_2223</name>
</gene>
<evidence type="ECO:0000259" key="2">
    <source>
        <dbReference type="Pfam" id="PF07790"/>
    </source>
</evidence>
<dbReference type="AlphaFoldDB" id="E1RKN2"/>
<protein>
    <recommendedName>
        <fullName evidence="2">Archaeal Type IV pilin N-terminal domain-containing protein</fullName>
    </recommendedName>
</protein>
<evidence type="ECO:0000256" key="1">
    <source>
        <dbReference type="SAM" id="Phobius"/>
    </source>
</evidence>
<sequence length="244" mass="25366" precursor="true">MVKTIRRNENAVSPVVGVMLMLVVTIIIAAVVSGFGMGMLSDTKSAPAVQIGYVGVMAEDLGEAGKIGLVFENLGGDTIRLDEISLNLRESGISDVTDAEGNVTATTRGHEAVVSYRDLPSETIIAEGANATTAVLSSTYSSYRFAKSPARSAGVGAIATSSTVVRSASNLIIEPGQKFIVLADKYSVDDGDKFGSVYYVAERGNAANPYSSGWFEVSSKTTYSIVDDASGSIISTGNLVGSVI</sequence>
<name>E1RKN2_METP4</name>
<dbReference type="InterPro" id="IPR013373">
    <property type="entry name" value="Flagellin/pilin_N_arc"/>
</dbReference>
<dbReference type="STRING" id="679926.Mpet_2223"/>
<dbReference type="GeneID" id="25395016"/>
<keyword evidence="1" id="KW-1133">Transmembrane helix</keyword>
<keyword evidence="4" id="KW-1185">Reference proteome</keyword>
<dbReference type="eggNOG" id="arCOG02421">
    <property type="taxonomic scope" value="Archaea"/>
</dbReference>
<feature type="domain" description="Archaeal Type IV pilin N-terminal" evidence="2">
    <location>
        <begin position="10"/>
        <end position="89"/>
    </location>
</feature>
<dbReference type="KEGG" id="mpi:Mpet_2223"/>
<keyword evidence="1" id="KW-0812">Transmembrane</keyword>
<evidence type="ECO:0000313" key="4">
    <source>
        <dbReference type="Proteomes" id="UP000006565"/>
    </source>
</evidence>
<dbReference type="Proteomes" id="UP000006565">
    <property type="component" value="Chromosome"/>
</dbReference>
<dbReference type="RefSeq" id="WP_013330148.1">
    <property type="nucleotide sequence ID" value="NC_014507.1"/>
</dbReference>
<organism evidence="3 4">
    <name type="scientific">Methanolacinia petrolearia (strain DSM 11571 / OCM 486 / SEBR 4847)</name>
    <name type="common">Methanoplanus petrolearius</name>
    <dbReference type="NCBI Taxonomy" id="679926"/>
    <lineage>
        <taxon>Archaea</taxon>
        <taxon>Methanobacteriati</taxon>
        <taxon>Methanobacteriota</taxon>
        <taxon>Stenosarchaea group</taxon>
        <taxon>Methanomicrobia</taxon>
        <taxon>Methanomicrobiales</taxon>
        <taxon>Methanomicrobiaceae</taxon>
        <taxon>Methanolacinia</taxon>
    </lineage>
</organism>
<feature type="transmembrane region" description="Helical" evidence="1">
    <location>
        <begin position="12"/>
        <end position="40"/>
    </location>
</feature>
<dbReference type="Pfam" id="PF07790">
    <property type="entry name" value="Pilin_N"/>
    <property type="match status" value="1"/>
</dbReference>
<dbReference type="HOGENOM" id="CLU_1227669_0_0_2"/>
<dbReference type="OrthoDB" id="111414at2157"/>
<proteinExistence type="predicted"/>
<reference evidence="3 4" key="1">
    <citation type="journal article" date="2010" name="Stand. Genomic Sci.">
        <title>Complete genome sequence of Methanoplanus petrolearius type strain (SEBR 4847).</title>
        <authorList>
            <person name="Brambilla E."/>
            <person name="Djao O.D."/>
            <person name="Daligault H."/>
            <person name="Lapidus A."/>
            <person name="Lucas S."/>
            <person name="Hammon N."/>
            <person name="Nolan M."/>
            <person name="Tice H."/>
            <person name="Cheng J.F."/>
            <person name="Han C."/>
            <person name="Tapia R."/>
            <person name="Goodwin L."/>
            <person name="Pitluck S."/>
            <person name="Liolios K."/>
            <person name="Ivanova N."/>
            <person name="Mavromatis K."/>
            <person name="Mikhailova N."/>
            <person name="Pati A."/>
            <person name="Chen A."/>
            <person name="Palaniappan K."/>
            <person name="Land M."/>
            <person name="Hauser L."/>
            <person name="Chang Y.J."/>
            <person name="Jeffries C.D."/>
            <person name="Rohde M."/>
            <person name="Spring S."/>
            <person name="Sikorski J."/>
            <person name="Goker M."/>
            <person name="Woyke T."/>
            <person name="Bristow J."/>
            <person name="Eisen J.A."/>
            <person name="Markowitz V."/>
            <person name="Hugenholtz P."/>
            <person name="Kyrpides N.C."/>
            <person name="Klenk H.P."/>
        </authorList>
    </citation>
    <scope>NUCLEOTIDE SEQUENCE [LARGE SCALE GENOMIC DNA]</scope>
    <source>
        <strain evidence="4">DSM 11571 / OCM 486 / SEBR 4847</strain>
    </source>
</reference>
<evidence type="ECO:0000313" key="3">
    <source>
        <dbReference type="EMBL" id="ADN36971.1"/>
    </source>
</evidence>
<keyword evidence="1" id="KW-0472">Membrane</keyword>
<accession>E1RKN2</accession>
<dbReference type="InterPro" id="IPR012859">
    <property type="entry name" value="Pilin_N_archaeal"/>
</dbReference>